<feature type="domain" description="TonB-dependent receptor-like beta-barrel" evidence="12">
    <location>
        <begin position="613"/>
        <end position="1072"/>
    </location>
</feature>
<dbReference type="InterPro" id="IPR010917">
    <property type="entry name" value="TonB_rcpt_CS"/>
</dbReference>
<evidence type="ECO:0000259" key="12">
    <source>
        <dbReference type="Pfam" id="PF00593"/>
    </source>
</evidence>
<dbReference type="InterPro" id="IPR000531">
    <property type="entry name" value="Beta-barrel_TonB"/>
</dbReference>
<accession>A0A271IY40</accession>
<dbReference type="EMBL" id="MQWD01000001">
    <property type="protein sequence ID" value="PAP76171.1"/>
    <property type="molecule type" value="Genomic_DNA"/>
</dbReference>
<comment type="similarity">
    <text evidence="10 11">Belongs to the TonB-dependent receptor family.</text>
</comment>
<dbReference type="PROSITE" id="PS01156">
    <property type="entry name" value="TONB_DEPENDENT_REC_2"/>
    <property type="match status" value="1"/>
</dbReference>
<evidence type="ECO:0000256" key="10">
    <source>
        <dbReference type="PROSITE-ProRule" id="PRU01360"/>
    </source>
</evidence>
<dbReference type="Gene3D" id="2.170.130.10">
    <property type="entry name" value="TonB-dependent receptor, plug domain"/>
    <property type="match status" value="1"/>
</dbReference>
<evidence type="ECO:0000256" key="4">
    <source>
        <dbReference type="ARBA" id="ARBA00022692"/>
    </source>
</evidence>
<dbReference type="SUPFAM" id="SSF49464">
    <property type="entry name" value="Carboxypeptidase regulatory domain-like"/>
    <property type="match status" value="1"/>
</dbReference>
<evidence type="ECO:0000256" key="5">
    <source>
        <dbReference type="ARBA" id="ARBA00022729"/>
    </source>
</evidence>
<dbReference type="SUPFAM" id="SSF56935">
    <property type="entry name" value="Porins"/>
    <property type="match status" value="1"/>
</dbReference>
<dbReference type="InterPro" id="IPR039426">
    <property type="entry name" value="TonB-dep_rcpt-like"/>
</dbReference>
<dbReference type="Gene3D" id="2.40.170.20">
    <property type="entry name" value="TonB-dependent receptor, beta-barrel domain"/>
    <property type="match status" value="1"/>
</dbReference>
<evidence type="ECO:0000256" key="7">
    <source>
        <dbReference type="ARBA" id="ARBA00023136"/>
    </source>
</evidence>
<keyword evidence="9 10" id="KW-0998">Cell outer membrane</keyword>
<keyword evidence="8" id="KW-0675">Receptor</keyword>
<dbReference type="InterPro" id="IPR036942">
    <property type="entry name" value="Beta-barrel_TonB_sf"/>
</dbReference>
<evidence type="ECO:0000256" key="6">
    <source>
        <dbReference type="ARBA" id="ARBA00023077"/>
    </source>
</evidence>
<dbReference type="Proteomes" id="UP000216339">
    <property type="component" value="Unassembled WGS sequence"/>
</dbReference>
<dbReference type="Pfam" id="PF13715">
    <property type="entry name" value="CarbopepD_reg_2"/>
    <property type="match status" value="1"/>
</dbReference>
<evidence type="ECO:0000259" key="13">
    <source>
        <dbReference type="Pfam" id="PF07715"/>
    </source>
</evidence>
<keyword evidence="5" id="KW-0732">Signal</keyword>
<dbReference type="InterPro" id="IPR037066">
    <property type="entry name" value="Plug_dom_sf"/>
</dbReference>
<name>A0A271IY40_9BACT</name>
<evidence type="ECO:0000256" key="9">
    <source>
        <dbReference type="ARBA" id="ARBA00023237"/>
    </source>
</evidence>
<comment type="subcellular location">
    <subcellularLocation>
        <location evidence="1 10">Cell outer membrane</location>
        <topology evidence="1 10">Multi-pass membrane protein</topology>
    </subcellularLocation>
</comment>
<dbReference type="GO" id="GO:0015344">
    <property type="term" value="F:siderophore uptake transmembrane transporter activity"/>
    <property type="evidence" value="ECO:0007669"/>
    <property type="project" value="TreeGrafter"/>
</dbReference>
<dbReference type="GO" id="GO:0009279">
    <property type="term" value="C:cell outer membrane"/>
    <property type="evidence" value="ECO:0007669"/>
    <property type="project" value="UniProtKB-SubCell"/>
</dbReference>
<evidence type="ECO:0000256" key="3">
    <source>
        <dbReference type="ARBA" id="ARBA00022452"/>
    </source>
</evidence>
<evidence type="ECO:0008006" key="16">
    <source>
        <dbReference type="Google" id="ProtNLM"/>
    </source>
</evidence>
<evidence type="ECO:0000313" key="14">
    <source>
        <dbReference type="EMBL" id="PAP76171.1"/>
    </source>
</evidence>
<keyword evidence="6 11" id="KW-0798">TonB box</keyword>
<evidence type="ECO:0000256" key="8">
    <source>
        <dbReference type="ARBA" id="ARBA00023170"/>
    </source>
</evidence>
<dbReference type="Pfam" id="PF00593">
    <property type="entry name" value="TonB_dep_Rec_b-barrel"/>
    <property type="match status" value="1"/>
</dbReference>
<protein>
    <recommendedName>
        <fullName evidence="16">TonB-dependent receptor plug domain-containing protein</fullName>
    </recommendedName>
</protein>
<organism evidence="14 15">
    <name type="scientific">Rubrivirga marina</name>
    <dbReference type="NCBI Taxonomy" id="1196024"/>
    <lineage>
        <taxon>Bacteria</taxon>
        <taxon>Pseudomonadati</taxon>
        <taxon>Rhodothermota</taxon>
        <taxon>Rhodothermia</taxon>
        <taxon>Rhodothermales</taxon>
        <taxon>Rubricoccaceae</taxon>
        <taxon>Rubrivirga</taxon>
    </lineage>
</organism>
<dbReference type="PANTHER" id="PTHR30069">
    <property type="entry name" value="TONB-DEPENDENT OUTER MEMBRANE RECEPTOR"/>
    <property type="match status" value="1"/>
</dbReference>
<comment type="caution">
    <text evidence="14">The sequence shown here is derived from an EMBL/GenBank/DDBJ whole genome shotgun (WGS) entry which is preliminary data.</text>
</comment>
<evidence type="ECO:0000313" key="15">
    <source>
        <dbReference type="Proteomes" id="UP000216339"/>
    </source>
</evidence>
<dbReference type="PANTHER" id="PTHR30069:SF29">
    <property type="entry name" value="HEMOGLOBIN AND HEMOGLOBIN-HAPTOGLOBIN-BINDING PROTEIN 1-RELATED"/>
    <property type="match status" value="1"/>
</dbReference>
<keyword evidence="7 10" id="KW-0472">Membrane</keyword>
<dbReference type="InterPro" id="IPR008969">
    <property type="entry name" value="CarboxyPept-like_regulatory"/>
</dbReference>
<gene>
    <name evidence="14" type="ORF">BSZ37_06775</name>
</gene>
<dbReference type="GO" id="GO:0044718">
    <property type="term" value="P:siderophore transmembrane transport"/>
    <property type="evidence" value="ECO:0007669"/>
    <property type="project" value="TreeGrafter"/>
</dbReference>
<keyword evidence="2 10" id="KW-0813">Transport</keyword>
<dbReference type="Pfam" id="PF07715">
    <property type="entry name" value="Plug"/>
    <property type="match status" value="1"/>
</dbReference>
<dbReference type="Gene3D" id="2.60.40.1120">
    <property type="entry name" value="Carboxypeptidase-like, regulatory domain"/>
    <property type="match status" value="1"/>
</dbReference>
<dbReference type="PROSITE" id="PS52016">
    <property type="entry name" value="TONB_DEPENDENT_REC_3"/>
    <property type="match status" value="1"/>
</dbReference>
<sequence>MLLLLFALPGVALAQNTGKLSGRVTDADTGDPLIGANVYLADIQRGAATDIDGNYTILGIPVGQYDIQYSYTGYQSELITGVELSQGRTRVVDVELSSESLGEVVVEYERPLIQADAIGVPKVVTGEDIQNLPVRGVEGVASIQAGVVSNDGSGTLNIRGGRGEEVTYYIDGVKVIGGAAGRAVPQQAIAEQEMLIGTIPPQYGDATAGIISISTRSGGNDFFGSLEAITSTGLDSFGYNLGALTLGGPIVKDFASFFVSVQGTYSEDDSPYALETLQLNDDVYNAIQQSPQVVRVDRAGFGDAAPTGTLFTDDDFYYVGIPASVDPSIDFDPNDPDATLAFTDEELAEALGIDAGLIAGSPFLAYDLFTADDVDSRFFSRSGKDDPATQIATSGNLEFRPVTGVNLRVGGAYTYNEDRGFSFDRSLFNRDRFSTTEDEVARGYVSLRQVLSNTAFYQIQAEYSNRFQQNYPDEFGSDMSDLLFYGDIDAEQNAVARRYYNYNAGTGTYTPTYSDGAISPVGANQGIGFSAPGTPLTGYSKFSQDQFRVFGSAQTQVGVHELSFGGEYETQTQRSWSIGGAFARDLAECYDDGSVELACIDTDGDGNNDAGVTSYEQLPFSIGFDNPRARVRYYGYNYLGLEEVDTDDVDAYTSNQSRNVAPYKPLYYGGYVRDRIEYRDLVLDLGLRLDVFDNNTRVLRDPFALVDIYRVDDVLSGVQGINPINNLPSNIEGDYAVYVSGQNVVGYRDLNGNFYNTQGGAVTADRILSTAGGSPAIDETSGGQLTVDAFRDYEPQLTVMPRIGVTFPVTNRALFFASYNVTSQRPSENAFASIQDFAYASESGGTLNNADLKPETTTQYELGFRQSVLDRAALTVSGFYRTQRNKITLRTFNQAFPSGYTAYTNQDFSTTKGVEFAFDLRRTRNLQVNANYTLQFAEGTGSDAQSANLLSFRTTTFIFPETLSPLAYDQRHNVNVSVDYRLGQGEGPMIGGVRPFAGFGLNVLGVFKSGNRYTQLDEGAFTSDYAQNIGLQITGEPNEVVIPATTRLDLKLDRGFNLGGANLRGYLWIQNLLDTDNVVGVYRTTGNPDTDGYLSTDPDVIANLGSQIQRDAYRFLYSEYVGGPVTPGGYKTSGGSFYSPPRRIRLGVTLDF</sequence>
<evidence type="ECO:0000256" key="2">
    <source>
        <dbReference type="ARBA" id="ARBA00022448"/>
    </source>
</evidence>
<keyword evidence="3 10" id="KW-1134">Transmembrane beta strand</keyword>
<feature type="domain" description="TonB-dependent receptor plug" evidence="13">
    <location>
        <begin position="122"/>
        <end position="209"/>
    </location>
</feature>
<dbReference type="InterPro" id="IPR012910">
    <property type="entry name" value="Plug_dom"/>
</dbReference>
<evidence type="ECO:0000256" key="1">
    <source>
        <dbReference type="ARBA" id="ARBA00004571"/>
    </source>
</evidence>
<keyword evidence="4 10" id="KW-0812">Transmembrane</keyword>
<dbReference type="AlphaFoldDB" id="A0A271IY40"/>
<keyword evidence="15" id="KW-1185">Reference proteome</keyword>
<evidence type="ECO:0000256" key="11">
    <source>
        <dbReference type="RuleBase" id="RU003357"/>
    </source>
</evidence>
<reference evidence="14 15" key="1">
    <citation type="submission" date="2016-11" db="EMBL/GenBank/DDBJ databases">
        <title>Study of marine rhodopsin-containing bacteria.</title>
        <authorList>
            <person name="Yoshizawa S."/>
            <person name="Kumagai Y."/>
            <person name="Kogure K."/>
        </authorList>
    </citation>
    <scope>NUCLEOTIDE SEQUENCE [LARGE SCALE GENOMIC DNA]</scope>
    <source>
        <strain evidence="14 15">SAORIC-28</strain>
    </source>
</reference>
<proteinExistence type="inferred from homology"/>